<evidence type="ECO:0000313" key="3">
    <source>
        <dbReference type="EMBL" id="KZV97963.1"/>
    </source>
</evidence>
<feature type="chain" id="PRO_5007861713" description="Extracellular membrane protein CFEM domain-containing protein" evidence="2">
    <location>
        <begin position="21"/>
        <end position="229"/>
    </location>
</feature>
<feature type="region of interest" description="Disordered" evidence="1">
    <location>
        <begin position="174"/>
        <end position="203"/>
    </location>
</feature>
<dbReference type="AlphaFoldDB" id="A0A165LK91"/>
<sequence>MRVALLAFTLAAVSVSVSFARPQAQTQTPTDDDTAADEDCLSQCSAQAGAAFPQEAQQCLAFTNDVTQLGCICNTQDLIGTIQSCLANSCPEVGPLVDELCANPELIDETEAPADDTPLPTDAGASAPIATGATGSVSPTAGGSASNTATSPATTTTPAKKGGGLFAGLVKAAGQAENPSGSGSGGESPSGSPASSGKDTGTGAGVRWTARSARVLLALGLGSVFVLAL</sequence>
<evidence type="ECO:0008006" key="5">
    <source>
        <dbReference type="Google" id="ProtNLM"/>
    </source>
</evidence>
<accession>A0A165LK91</accession>
<dbReference type="EMBL" id="KV425924">
    <property type="protein sequence ID" value="KZV97963.1"/>
    <property type="molecule type" value="Genomic_DNA"/>
</dbReference>
<dbReference type="InParanoid" id="A0A165LK91"/>
<protein>
    <recommendedName>
        <fullName evidence="5">Extracellular membrane protein CFEM domain-containing protein</fullName>
    </recommendedName>
</protein>
<name>A0A165LK91_EXIGL</name>
<keyword evidence="2" id="KW-0732">Signal</keyword>
<evidence type="ECO:0000256" key="2">
    <source>
        <dbReference type="SAM" id="SignalP"/>
    </source>
</evidence>
<gene>
    <name evidence="3" type="ORF">EXIGLDRAFT_832558</name>
</gene>
<evidence type="ECO:0000256" key="1">
    <source>
        <dbReference type="SAM" id="MobiDB-lite"/>
    </source>
</evidence>
<evidence type="ECO:0000313" key="4">
    <source>
        <dbReference type="Proteomes" id="UP000077266"/>
    </source>
</evidence>
<feature type="region of interest" description="Disordered" evidence="1">
    <location>
        <begin position="110"/>
        <end position="161"/>
    </location>
</feature>
<organism evidence="3 4">
    <name type="scientific">Exidia glandulosa HHB12029</name>
    <dbReference type="NCBI Taxonomy" id="1314781"/>
    <lineage>
        <taxon>Eukaryota</taxon>
        <taxon>Fungi</taxon>
        <taxon>Dikarya</taxon>
        <taxon>Basidiomycota</taxon>
        <taxon>Agaricomycotina</taxon>
        <taxon>Agaricomycetes</taxon>
        <taxon>Auriculariales</taxon>
        <taxon>Exidiaceae</taxon>
        <taxon>Exidia</taxon>
    </lineage>
</organism>
<proteinExistence type="predicted"/>
<feature type="compositionally biased region" description="Low complexity" evidence="1">
    <location>
        <begin position="138"/>
        <end position="160"/>
    </location>
</feature>
<dbReference type="Proteomes" id="UP000077266">
    <property type="component" value="Unassembled WGS sequence"/>
</dbReference>
<reference evidence="3 4" key="1">
    <citation type="journal article" date="2016" name="Mol. Biol. Evol.">
        <title>Comparative Genomics of Early-Diverging Mushroom-Forming Fungi Provides Insights into the Origins of Lignocellulose Decay Capabilities.</title>
        <authorList>
            <person name="Nagy L.G."/>
            <person name="Riley R."/>
            <person name="Tritt A."/>
            <person name="Adam C."/>
            <person name="Daum C."/>
            <person name="Floudas D."/>
            <person name="Sun H."/>
            <person name="Yadav J.S."/>
            <person name="Pangilinan J."/>
            <person name="Larsson K.H."/>
            <person name="Matsuura K."/>
            <person name="Barry K."/>
            <person name="Labutti K."/>
            <person name="Kuo R."/>
            <person name="Ohm R.A."/>
            <person name="Bhattacharya S.S."/>
            <person name="Shirouzu T."/>
            <person name="Yoshinaga Y."/>
            <person name="Martin F.M."/>
            <person name="Grigoriev I.V."/>
            <person name="Hibbett D.S."/>
        </authorList>
    </citation>
    <scope>NUCLEOTIDE SEQUENCE [LARGE SCALE GENOMIC DNA]</scope>
    <source>
        <strain evidence="3 4">HHB12029</strain>
    </source>
</reference>
<keyword evidence="4" id="KW-1185">Reference proteome</keyword>
<feature type="signal peptide" evidence="2">
    <location>
        <begin position="1"/>
        <end position="20"/>
    </location>
</feature>